<evidence type="ECO:0000256" key="7">
    <source>
        <dbReference type="ARBA" id="ARBA00023284"/>
    </source>
</evidence>
<keyword evidence="3 8" id="KW-0812">Transmembrane</keyword>
<feature type="signal peptide" evidence="9">
    <location>
        <begin position="1"/>
        <end position="32"/>
    </location>
</feature>
<keyword evidence="2" id="KW-1003">Cell membrane</keyword>
<evidence type="ECO:0000256" key="4">
    <source>
        <dbReference type="ARBA" id="ARBA00022748"/>
    </source>
</evidence>
<comment type="caution">
    <text evidence="11">The sequence shown here is derived from an EMBL/GenBank/DDBJ whole genome shotgun (WGS) entry which is preliminary data.</text>
</comment>
<proteinExistence type="predicted"/>
<name>A0A059G7B4_9PROT</name>
<dbReference type="STRING" id="1280953.HOC_10684"/>
<feature type="transmembrane region" description="Helical" evidence="8">
    <location>
        <begin position="357"/>
        <end position="377"/>
    </location>
</feature>
<keyword evidence="7" id="KW-0676">Redox-active center</keyword>
<dbReference type="InterPro" id="IPR036249">
    <property type="entry name" value="Thioredoxin-like_sf"/>
</dbReference>
<evidence type="ECO:0000256" key="5">
    <source>
        <dbReference type="ARBA" id="ARBA00022989"/>
    </source>
</evidence>
<feature type="transmembrane region" description="Helical" evidence="8">
    <location>
        <begin position="436"/>
        <end position="464"/>
    </location>
</feature>
<feature type="transmembrane region" description="Helical" evidence="8">
    <location>
        <begin position="537"/>
        <end position="554"/>
    </location>
</feature>
<keyword evidence="12" id="KW-1185">Reference proteome</keyword>
<dbReference type="PANTHER" id="PTHR32234">
    <property type="entry name" value="THIOL:DISULFIDE INTERCHANGE PROTEIN DSBD"/>
    <property type="match status" value="1"/>
</dbReference>
<dbReference type="GO" id="GO:0017004">
    <property type="term" value="P:cytochrome complex assembly"/>
    <property type="evidence" value="ECO:0007669"/>
    <property type="project" value="UniProtKB-KW"/>
</dbReference>
<feature type="transmembrane region" description="Helical" evidence="8">
    <location>
        <begin position="470"/>
        <end position="492"/>
    </location>
</feature>
<dbReference type="PATRIC" id="fig|1280953.3.peg.2156"/>
<accession>A0A059G7B4</accession>
<feature type="transmembrane region" description="Helical" evidence="8">
    <location>
        <begin position="561"/>
        <end position="578"/>
    </location>
</feature>
<dbReference type="PROSITE" id="PS00194">
    <property type="entry name" value="THIOREDOXIN_1"/>
    <property type="match status" value="1"/>
</dbReference>
<dbReference type="InterPro" id="IPR013766">
    <property type="entry name" value="Thioredoxin_domain"/>
</dbReference>
<keyword evidence="4" id="KW-0201">Cytochrome c-type biogenesis</keyword>
<dbReference type="InterPro" id="IPR028250">
    <property type="entry name" value="DsbDN"/>
</dbReference>
<evidence type="ECO:0000259" key="10">
    <source>
        <dbReference type="PROSITE" id="PS51352"/>
    </source>
</evidence>
<comment type="subcellular location">
    <subcellularLocation>
        <location evidence="1">Cell membrane</location>
        <topology evidence="1">Multi-pass membrane protein</topology>
    </subcellularLocation>
</comment>
<dbReference type="Pfam" id="PF13899">
    <property type="entry name" value="Thioredoxin_7"/>
    <property type="match status" value="1"/>
</dbReference>
<evidence type="ECO:0000313" key="12">
    <source>
        <dbReference type="Proteomes" id="UP000024942"/>
    </source>
</evidence>
<feature type="chain" id="PRO_5001573060" evidence="9">
    <location>
        <begin position="33"/>
        <end position="709"/>
    </location>
</feature>
<dbReference type="GO" id="GO:0015035">
    <property type="term" value="F:protein-disulfide reductase activity"/>
    <property type="evidence" value="ECO:0007669"/>
    <property type="project" value="TreeGrafter"/>
</dbReference>
<evidence type="ECO:0000256" key="9">
    <source>
        <dbReference type="SAM" id="SignalP"/>
    </source>
</evidence>
<dbReference type="Proteomes" id="UP000024942">
    <property type="component" value="Unassembled WGS sequence"/>
</dbReference>
<feature type="domain" description="Thioredoxin" evidence="10">
    <location>
        <begin position="569"/>
        <end position="709"/>
    </location>
</feature>
<dbReference type="GO" id="GO:0005886">
    <property type="term" value="C:plasma membrane"/>
    <property type="evidence" value="ECO:0007669"/>
    <property type="project" value="UniProtKB-SubCell"/>
</dbReference>
<dbReference type="eggNOG" id="COG4232">
    <property type="taxonomic scope" value="Bacteria"/>
</dbReference>
<dbReference type="InterPro" id="IPR035671">
    <property type="entry name" value="DsbD_gamma"/>
</dbReference>
<evidence type="ECO:0000256" key="3">
    <source>
        <dbReference type="ARBA" id="ARBA00022692"/>
    </source>
</evidence>
<dbReference type="PANTHER" id="PTHR32234:SF3">
    <property type="entry name" value="SUPPRESSION OF COPPER SENSITIVITY PROTEIN"/>
    <property type="match status" value="1"/>
</dbReference>
<protein>
    <submittedName>
        <fullName evidence="11">DsbD family thioredoxin</fullName>
    </submittedName>
</protein>
<dbReference type="Gene3D" id="3.40.30.10">
    <property type="entry name" value="Glutaredoxin"/>
    <property type="match status" value="1"/>
</dbReference>
<feature type="transmembrane region" description="Helical" evidence="8">
    <location>
        <begin position="310"/>
        <end position="336"/>
    </location>
</feature>
<dbReference type="InterPro" id="IPR017937">
    <property type="entry name" value="Thioredoxin_CS"/>
</dbReference>
<dbReference type="SUPFAM" id="SSF52833">
    <property type="entry name" value="Thioredoxin-like"/>
    <property type="match status" value="1"/>
</dbReference>
<keyword evidence="5 8" id="KW-1133">Transmembrane helix</keyword>
<gene>
    <name evidence="11" type="ORF">HOC_10684</name>
</gene>
<evidence type="ECO:0000256" key="2">
    <source>
        <dbReference type="ARBA" id="ARBA00022475"/>
    </source>
</evidence>
<dbReference type="eggNOG" id="COG4233">
    <property type="taxonomic scope" value="Bacteria"/>
</dbReference>
<dbReference type="GO" id="GO:0045454">
    <property type="term" value="P:cell redox homeostasis"/>
    <property type="evidence" value="ECO:0007669"/>
    <property type="project" value="TreeGrafter"/>
</dbReference>
<dbReference type="InterPro" id="IPR003834">
    <property type="entry name" value="Cyt_c_assmbl_TM_dom"/>
</dbReference>
<dbReference type="AlphaFoldDB" id="A0A059G7B4"/>
<keyword evidence="9" id="KW-0732">Signal</keyword>
<reference evidence="11 12" key="1">
    <citation type="journal article" date="2014" name="Antonie Van Leeuwenhoek">
        <title>Hyphomonas beringensis sp. nov. and Hyphomonas chukchiensis sp. nov., isolated from surface seawater of the Bering Sea and Chukchi Sea.</title>
        <authorList>
            <person name="Li C."/>
            <person name="Lai Q."/>
            <person name="Li G."/>
            <person name="Dong C."/>
            <person name="Wang J."/>
            <person name="Liao Y."/>
            <person name="Shao Z."/>
        </authorList>
    </citation>
    <scope>NUCLEOTIDE SEQUENCE [LARGE SCALE GENOMIC DNA]</scope>
    <source>
        <strain evidence="11 12">SCH89</strain>
    </source>
</reference>
<dbReference type="Pfam" id="PF11412">
    <property type="entry name" value="DsbD_N"/>
    <property type="match status" value="1"/>
</dbReference>
<evidence type="ECO:0000256" key="6">
    <source>
        <dbReference type="ARBA" id="ARBA00023136"/>
    </source>
</evidence>
<organism evidence="11 12">
    <name type="scientific">Hyphomonas oceanitis SCH89</name>
    <dbReference type="NCBI Taxonomy" id="1280953"/>
    <lineage>
        <taxon>Bacteria</taxon>
        <taxon>Pseudomonadati</taxon>
        <taxon>Pseudomonadota</taxon>
        <taxon>Alphaproteobacteria</taxon>
        <taxon>Hyphomonadales</taxon>
        <taxon>Hyphomonadaceae</taxon>
        <taxon>Hyphomonas</taxon>
    </lineage>
</organism>
<evidence type="ECO:0000256" key="8">
    <source>
        <dbReference type="SAM" id="Phobius"/>
    </source>
</evidence>
<dbReference type="Pfam" id="PF02683">
    <property type="entry name" value="DsbD_TM"/>
    <property type="match status" value="1"/>
</dbReference>
<sequence length="709" mass="74069">MGSWHNESPVMIRIFTSLLAIFFLGALASASAAPVDGGHARVELIAERSSVMPGETIYAALKMDLDPDWHVYWRNAGDAGLPPELIYRETSNIPGGAIGDFVWPVPHLLPVVEGEIMDYGYSHEVILPFPLMIPANASGTVQLDVVADYLICEDICVPETADVSLTLNVGEPVPDTQNGDMISQWIAQAPLAFVGEAHVDTEATPWKLSLRGEPGLTRDADIRFFPFGHEISHPAAQPVSFGSAGATLTLTPAGSAPLEGNLDGVLVVEHADGTRLGYEISAAQGPAFENTSGLAAIRSGKGGAGGGSSLLTLAFFALIGGLILNLMPCVLPVLSIKAMGMVSAAASGHANELRSHGIWYTAGVLVSFAALAGAIVAVRAATGSATLGFQLQNGPTVAILALIMFAIGLWLMGLFELGTSIQNTGSGLASRNGAAGAFFTGILAAVVGAPCVGPFLGVALGAVLSQPAPAVFIVFLAMGFGLALPFLLLSFVPGLKRLLPKPGKWMETLKQFFAFPMFLTAAWLLSVLGALSGHSAVAWTVAGATAITFAIWLARRGGIPARAVAAAILVLGFAYPALRANAPAAAEGNSAAYAAKYETEAWSPERVSELTAQGRPVFVDFTATWCATCQLNKLSTLKTAAVQEAFADANVAFLVADFTRKDPVIAEELKRRERAGVPMYLWYPAGASEPDILPEILSKDLVIGLLAPS</sequence>
<feature type="transmembrane region" description="Helical" evidence="8">
    <location>
        <begin position="397"/>
        <end position="415"/>
    </location>
</feature>
<dbReference type="CDD" id="cd02953">
    <property type="entry name" value="DsbDgamma"/>
    <property type="match status" value="1"/>
</dbReference>
<dbReference type="PROSITE" id="PS51352">
    <property type="entry name" value="THIOREDOXIN_2"/>
    <property type="match status" value="1"/>
</dbReference>
<feature type="transmembrane region" description="Helical" evidence="8">
    <location>
        <begin position="512"/>
        <end position="531"/>
    </location>
</feature>
<keyword evidence="6 8" id="KW-0472">Membrane</keyword>
<evidence type="ECO:0000313" key="11">
    <source>
        <dbReference type="EMBL" id="KDA02455.1"/>
    </source>
</evidence>
<evidence type="ECO:0000256" key="1">
    <source>
        <dbReference type="ARBA" id="ARBA00004651"/>
    </source>
</evidence>
<dbReference type="EMBL" id="ARYL01000014">
    <property type="protein sequence ID" value="KDA02455.1"/>
    <property type="molecule type" value="Genomic_DNA"/>
</dbReference>